<dbReference type="EMBL" id="BMNL01000004">
    <property type="protein sequence ID" value="GGP22282.1"/>
    <property type="molecule type" value="Genomic_DNA"/>
</dbReference>
<keyword evidence="4" id="KW-1185">Reference proteome</keyword>
<dbReference type="AlphaFoldDB" id="A0A830GVK2"/>
<dbReference type="Pfam" id="PF07282">
    <property type="entry name" value="Cas12f1-like_TNB"/>
    <property type="match status" value="1"/>
</dbReference>
<evidence type="ECO:0000313" key="4">
    <source>
        <dbReference type="Proteomes" id="UP000610960"/>
    </source>
</evidence>
<evidence type="ECO:0000256" key="1">
    <source>
        <dbReference type="ARBA" id="ARBA00023125"/>
    </source>
</evidence>
<reference evidence="3" key="1">
    <citation type="journal article" date="2014" name="Int. J. Syst. Evol. Microbiol.">
        <title>Complete genome sequence of Corynebacterium casei LMG S-19264T (=DSM 44701T), isolated from a smear-ripened cheese.</title>
        <authorList>
            <consortium name="US DOE Joint Genome Institute (JGI-PGF)"/>
            <person name="Walter F."/>
            <person name="Albersmeier A."/>
            <person name="Kalinowski J."/>
            <person name="Ruckert C."/>
        </authorList>
    </citation>
    <scope>NUCLEOTIDE SEQUENCE</scope>
    <source>
        <strain evidence="3">JCM 10088</strain>
    </source>
</reference>
<dbReference type="Proteomes" id="UP000610960">
    <property type="component" value="Unassembled WGS sequence"/>
</dbReference>
<organism evidence="3 4">
    <name type="scientific">Thermocladium modestius</name>
    <dbReference type="NCBI Taxonomy" id="62609"/>
    <lineage>
        <taxon>Archaea</taxon>
        <taxon>Thermoproteota</taxon>
        <taxon>Thermoprotei</taxon>
        <taxon>Thermoproteales</taxon>
        <taxon>Thermoproteaceae</taxon>
        <taxon>Thermocladium</taxon>
    </lineage>
</organism>
<accession>A0A830GVK2</accession>
<protein>
    <recommendedName>
        <fullName evidence="2">Cas12f1-like TNB domain-containing protein</fullName>
    </recommendedName>
</protein>
<evidence type="ECO:0000259" key="2">
    <source>
        <dbReference type="Pfam" id="PF07282"/>
    </source>
</evidence>
<comment type="caution">
    <text evidence="3">The sequence shown here is derived from an EMBL/GenBank/DDBJ whole genome shotgun (WGS) entry which is preliminary data.</text>
</comment>
<reference evidence="3" key="2">
    <citation type="submission" date="2020-09" db="EMBL/GenBank/DDBJ databases">
        <authorList>
            <person name="Sun Q."/>
            <person name="Ohkuma M."/>
        </authorList>
    </citation>
    <scope>NUCLEOTIDE SEQUENCE</scope>
    <source>
        <strain evidence="3">JCM 10088</strain>
    </source>
</reference>
<evidence type="ECO:0000313" key="3">
    <source>
        <dbReference type="EMBL" id="GGP22282.1"/>
    </source>
</evidence>
<proteinExistence type="predicted"/>
<gene>
    <name evidence="3" type="ORF">GCM10007981_17720</name>
</gene>
<name>A0A830GVK2_9CREN</name>
<dbReference type="InterPro" id="IPR010095">
    <property type="entry name" value="Cas12f1-like_TNB"/>
</dbReference>
<keyword evidence="1" id="KW-0238">DNA-binding</keyword>
<sequence length="76" mass="8643">MEAIEFKAQEYGMKVFEVVEYDTSRLRDYHGVEVKRNPRGVVNCLRGHKMHSDLNGTLNILKKAVGKVVSAIKKPL</sequence>
<feature type="domain" description="Cas12f1-like TNB" evidence="2">
    <location>
        <begin position="3"/>
        <end position="60"/>
    </location>
</feature>
<dbReference type="RefSeq" id="WP_229657758.1">
    <property type="nucleotide sequence ID" value="NZ_BMNL01000004.1"/>
</dbReference>
<dbReference type="GO" id="GO:0003677">
    <property type="term" value="F:DNA binding"/>
    <property type="evidence" value="ECO:0007669"/>
    <property type="project" value="UniProtKB-KW"/>
</dbReference>